<dbReference type="EMBL" id="UHID01000008">
    <property type="protein sequence ID" value="SUP62008.1"/>
    <property type="molecule type" value="Genomic_DNA"/>
</dbReference>
<protein>
    <submittedName>
        <fullName evidence="1">Amine oxidase, flavin-containing</fullName>
    </submittedName>
</protein>
<dbReference type="InterPro" id="IPR048167">
    <property type="entry name" value="AQJ64_40280-like"/>
</dbReference>
<sequence length="126" mass="14097">MADLRAMATWVDVREGRPEIGMPVAVAITGRYPAEDDDGDRASGEAFWLVRTMYYTDWFRTEDGVTHHDCFVDSDEVIRFPYDPESDDSVTHWAELPTLPGTKTHFLGGDDVAPALRHAWEVPAGA</sequence>
<gene>
    <name evidence="1" type="ORF">NCTC7807_05167</name>
</gene>
<organism evidence="1 2">
    <name type="scientific">Streptomyces griseus</name>
    <dbReference type="NCBI Taxonomy" id="1911"/>
    <lineage>
        <taxon>Bacteria</taxon>
        <taxon>Bacillati</taxon>
        <taxon>Actinomycetota</taxon>
        <taxon>Actinomycetes</taxon>
        <taxon>Kitasatosporales</taxon>
        <taxon>Streptomycetaceae</taxon>
        <taxon>Streptomyces</taxon>
    </lineage>
</organism>
<reference evidence="1 2" key="1">
    <citation type="submission" date="2018-06" db="EMBL/GenBank/DDBJ databases">
        <authorList>
            <consortium name="Pathogen Informatics"/>
            <person name="Doyle S."/>
        </authorList>
    </citation>
    <scope>NUCLEOTIDE SEQUENCE [LARGE SCALE GENOMIC DNA]</scope>
    <source>
        <strain evidence="1 2">NCTC7807</strain>
    </source>
</reference>
<dbReference type="GeneID" id="95070872"/>
<proteinExistence type="predicted"/>
<accession>A0A380PAS0</accession>
<evidence type="ECO:0000313" key="1">
    <source>
        <dbReference type="EMBL" id="SUP62008.1"/>
    </source>
</evidence>
<name>A0A380PAS0_STRGR</name>
<dbReference type="Proteomes" id="UP000254150">
    <property type="component" value="Unassembled WGS sequence"/>
</dbReference>
<dbReference type="AlphaFoldDB" id="A0A380PAS0"/>
<evidence type="ECO:0000313" key="2">
    <source>
        <dbReference type="Proteomes" id="UP000254150"/>
    </source>
</evidence>
<dbReference type="RefSeq" id="WP_115069665.1">
    <property type="nucleotide sequence ID" value="NZ_UHID01000008.1"/>
</dbReference>
<dbReference type="NCBIfam" id="NF041588">
    <property type="entry name" value="AQJ64_40280_fam"/>
    <property type="match status" value="1"/>
</dbReference>